<dbReference type="GO" id="GO:0010468">
    <property type="term" value="P:regulation of gene expression"/>
    <property type="evidence" value="ECO:0007669"/>
    <property type="project" value="TreeGrafter"/>
</dbReference>
<dbReference type="EMBL" id="JAWXYG010000010">
    <property type="protein sequence ID" value="KAK4260851.1"/>
    <property type="molecule type" value="Genomic_DNA"/>
</dbReference>
<reference evidence="4" key="1">
    <citation type="submission" date="2023-10" db="EMBL/GenBank/DDBJ databases">
        <title>Chromosome-level genome of the transformable northern wattle, Acacia crassicarpa.</title>
        <authorList>
            <person name="Massaro I."/>
            <person name="Sinha N.R."/>
            <person name="Poethig S."/>
            <person name="Leichty A.R."/>
        </authorList>
    </citation>
    <scope>NUCLEOTIDE SEQUENCE</scope>
    <source>
        <strain evidence="4">Acra3RX</strain>
        <tissue evidence="4">Leaf</tissue>
    </source>
</reference>
<dbReference type="AlphaFoldDB" id="A0AAE1J1E9"/>
<dbReference type="Pfam" id="PF03195">
    <property type="entry name" value="LOB"/>
    <property type="match status" value="1"/>
</dbReference>
<gene>
    <name evidence="4" type="ORF">QN277_003915</name>
</gene>
<evidence type="ECO:0000256" key="2">
    <source>
        <dbReference type="SAM" id="MobiDB-lite"/>
    </source>
</evidence>
<feature type="compositionally biased region" description="Basic and acidic residues" evidence="2">
    <location>
        <begin position="207"/>
        <end position="219"/>
    </location>
</feature>
<organism evidence="4 5">
    <name type="scientific">Acacia crassicarpa</name>
    <name type="common">northern wattle</name>
    <dbReference type="NCBI Taxonomy" id="499986"/>
    <lineage>
        <taxon>Eukaryota</taxon>
        <taxon>Viridiplantae</taxon>
        <taxon>Streptophyta</taxon>
        <taxon>Embryophyta</taxon>
        <taxon>Tracheophyta</taxon>
        <taxon>Spermatophyta</taxon>
        <taxon>Magnoliopsida</taxon>
        <taxon>eudicotyledons</taxon>
        <taxon>Gunneridae</taxon>
        <taxon>Pentapetalae</taxon>
        <taxon>rosids</taxon>
        <taxon>fabids</taxon>
        <taxon>Fabales</taxon>
        <taxon>Fabaceae</taxon>
        <taxon>Caesalpinioideae</taxon>
        <taxon>mimosoid clade</taxon>
        <taxon>Acacieae</taxon>
        <taxon>Acacia</taxon>
    </lineage>
</organism>
<dbReference type="InterPro" id="IPR004883">
    <property type="entry name" value="LOB"/>
</dbReference>
<sequence length="234" mass="25416">MRLSCNGCRILRKGCTDNCTIRPCLQWIHCPESQANVTLFLAKFYGRTGLLNLLDVAPPDLRPAVFKSLLYESCGRIVNPVYGSVGLFWAGQWDRCQAAVDAVMMGSDIGGGSGGVVVVSDSQGGDQGFVATSNIRHVAREEKEKGEVNRVRGRGRFKRNNGKLIKPKARVGWVDSSALWKPVQDTSEGDSVFSGQTVEASLASNRESSRDGGDRDVKRTQKAPVNLNLSLGKD</sequence>
<evidence type="ECO:0000259" key="3">
    <source>
        <dbReference type="PROSITE" id="PS50891"/>
    </source>
</evidence>
<dbReference type="PANTHER" id="PTHR31304">
    <property type="entry name" value="LOB DOMAIN-CONTAINING PROTEIN 38"/>
    <property type="match status" value="1"/>
</dbReference>
<dbReference type="PROSITE" id="PS50891">
    <property type="entry name" value="LOB"/>
    <property type="match status" value="1"/>
</dbReference>
<dbReference type="Proteomes" id="UP001293593">
    <property type="component" value="Unassembled WGS sequence"/>
</dbReference>
<protein>
    <recommendedName>
        <fullName evidence="3">LOB domain-containing protein</fullName>
    </recommendedName>
</protein>
<evidence type="ECO:0000313" key="5">
    <source>
        <dbReference type="Proteomes" id="UP001293593"/>
    </source>
</evidence>
<feature type="domain" description="LOB" evidence="3">
    <location>
        <begin position="3"/>
        <end position="109"/>
    </location>
</feature>
<name>A0AAE1J1E9_9FABA</name>
<keyword evidence="5" id="KW-1185">Reference proteome</keyword>
<proteinExistence type="inferred from homology"/>
<evidence type="ECO:0000256" key="1">
    <source>
        <dbReference type="ARBA" id="ARBA00005474"/>
    </source>
</evidence>
<comment type="similarity">
    <text evidence="1">Belongs to the LOB domain-containing protein family.</text>
</comment>
<evidence type="ECO:0000313" key="4">
    <source>
        <dbReference type="EMBL" id="KAK4260851.1"/>
    </source>
</evidence>
<feature type="region of interest" description="Disordered" evidence="2">
    <location>
        <begin position="200"/>
        <end position="234"/>
    </location>
</feature>
<dbReference type="PANTHER" id="PTHR31304:SF64">
    <property type="entry name" value="LOB DOMAIN-CONTAINING PROTEIN 42"/>
    <property type="match status" value="1"/>
</dbReference>
<accession>A0AAE1J1E9</accession>
<comment type="caution">
    <text evidence="4">The sequence shown here is derived from an EMBL/GenBank/DDBJ whole genome shotgun (WGS) entry which is preliminary data.</text>
</comment>